<sequence length="972" mass="104774">MEVPSWEHIPVRIDRMGSPLETGYGGGRRVRHWAHAHAFIQCPSPLPLHSAARLCLKRVSGSLNGRKRPSLPQEALRGSQESLDNGPSDRQKRSGWTDRGDGRNLFGLCPSLETGFELARGFGTAALKQFHPRVNMSHHLIGFGLLFCCLPSSCQKLDPEGKNVCLYPRDPTARVCCSGWQQEGSESVCEGEGACQPDEICVFPGVCRCKHGFFGARCKTPCPPEFWGPDCRELCQCHPHGRCHPKTGKCTCLPNRWGDVCQNACRCGRHGRCDPVYGNCTCDEGWWTPTCSRSCLCNRSTSTCDPTNGSCFCTPNYWGPRCTLPCDCYISPCTQSSGTCQCLHGWWGPQCDRRCNCNLNHSQCNVTSGECMCHPGFKGPFCNEPCRAGYYGAGCEKKCGRCQEEQPCSVADGFCAACEPGWNGTRCDQPCPPGYHGYLCQEACPRCRNGEPCDPRTGRCSRCDPGRTGQRCESICANGTYGDGCRFPCSPCFHGRCDHVTGSCVCRPGFQGESCNSSCPDHLYGVNCSSACDCGGNACHPVGVPSSVAVGDGGTAVRMKHHVYSVLANVSSAMPCLALWSSGLPRVTVSHHDPELTFNHSFIEPPSSGWVSDNSSFESEDGEALYCTPPREDISAVAGGEFQELSSKCNMFPDPSGFSSEDMSLPFSIPRTSSIAKAKRPSVSFAEGTKFAPKERRGSAQEALGAARKPKSPWGVLAFSMWGEGELEAEREVAEGRGRPNEEPGEDVETRHQDLDQSGSASSRSSVSVPGGRPRTLSNARRHVQHQTSSDPAASDTGADKITTVYVTVNRPHGRSAKTEPSVDGPVQAVLRRLGSLQRQREEGGRPKGRGDVVVAKPPRRKLGARVSMWEQAAAGVSSEVNMRKPSRRKHTPLSSPGAMGSEPQQDSVTPRRPLSSILTSVPENTAVGPDGGAPRSADSQAAGSATDSEALSNEGTSDDGPSYENVMIKHS</sequence>
<dbReference type="PANTHER" id="PTHR24043:SF0">
    <property type="entry name" value="SCAVENGER RECEPTOR CLASS F MEMBER 1"/>
    <property type="match status" value="1"/>
</dbReference>
<dbReference type="OrthoDB" id="6130531at2759"/>
<feature type="disulfide bond" evidence="2">
    <location>
        <begin position="506"/>
        <end position="515"/>
    </location>
</feature>
<feature type="compositionally biased region" description="Low complexity" evidence="3">
    <location>
        <begin position="758"/>
        <end position="775"/>
    </location>
</feature>
<dbReference type="PANTHER" id="PTHR24043">
    <property type="entry name" value="SCAVENGER RECEPTOR CLASS F"/>
    <property type="match status" value="1"/>
</dbReference>
<accession>A0A8C9RR02</accession>
<dbReference type="Proteomes" id="UP000694397">
    <property type="component" value="Chromosome 10"/>
</dbReference>
<feature type="compositionally biased region" description="Basic and acidic residues" evidence="3">
    <location>
        <begin position="729"/>
        <end position="755"/>
    </location>
</feature>
<feature type="region of interest" description="Disordered" evidence="3">
    <location>
        <begin position="65"/>
        <end position="98"/>
    </location>
</feature>
<name>A0A8C9RR02_SCLFO</name>
<evidence type="ECO:0000259" key="4">
    <source>
        <dbReference type="PROSITE" id="PS50026"/>
    </source>
</evidence>
<dbReference type="GO" id="GO:0016322">
    <property type="term" value="P:neuron remodeling"/>
    <property type="evidence" value="ECO:0007669"/>
    <property type="project" value="TreeGrafter"/>
</dbReference>
<reference evidence="5 6" key="1">
    <citation type="submission" date="2019-04" db="EMBL/GenBank/DDBJ databases">
        <authorList>
            <consortium name="Wellcome Sanger Institute Data Sharing"/>
        </authorList>
    </citation>
    <scope>NUCLEOTIDE SEQUENCE [LARGE SCALE GENOMIC DNA]</scope>
</reference>
<keyword evidence="6" id="KW-1185">Reference proteome</keyword>
<feature type="compositionally biased region" description="Basic and acidic residues" evidence="3">
    <location>
        <begin position="839"/>
        <end position="851"/>
    </location>
</feature>
<feature type="region of interest" description="Disordered" evidence="3">
    <location>
        <begin position="686"/>
        <end position="710"/>
    </location>
</feature>
<gene>
    <name evidence="5" type="primary">SCARF1</name>
    <name evidence="5" type="synonym">scarf1</name>
</gene>
<feature type="domain" description="EGF-like" evidence="4">
    <location>
        <begin position="185"/>
        <end position="219"/>
    </location>
</feature>
<dbReference type="AlphaFoldDB" id="A0A8C9RR02"/>
<dbReference type="InterPro" id="IPR002049">
    <property type="entry name" value="LE_dom"/>
</dbReference>
<keyword evidence="1 2" id="KW-0245">EGF-like domain</keyword>
<organism evidence="5 6">
    <name type="scientific">Scleropages formosus</name>
    <name type="common">Asian bonytongue</name>
    <name type="synonym">Osteoglossum formosum</name>
    <dbReference type="NCBI Taxonomy" id="113540"/>
    <lineage>
        <taxon>Eukaryota</taxon>
        <taxon>Metazoa</taxon>
        <taxon>Chordata</taxon>
        <taxon>Craniata</taxon>
        <taxon>Vertebrata</taxon>
        <taxon>Euteleostomi</taxon>
        <taxon>Actinopterygii</taxon>
        <taxon>Neopterygii</taxon>
        <taxon>Teleostei</taxon>
        <taxon>Osteoglossocephala</taxon>
        <taxon>Osteoglossomorpha</taxon>
        <taxon>Osteoglossiformes</taxon>
        <taxon>Osteoglossidae</taxon>
        <taxon>Scleropages</taxon>
    </lineage>
</organism>
<reference evidence="5" key="3">
    <citation type="submission" date="2025-09" db="UniProtKB">
        <authorList>
            <consortium name="Ensembl"/>
        </authorList>
    </citation>
    <scope>IDENTIFICATION</scope>
</reference>
<dbReference type="CDD" id="cd00055">
    <property type="entry name" value="EGF_Lam"/>
    <property type="match status" value="1"/>
</dbReference>
<dbReference type="PRINTS" id="PR00011">
    <property type="entry name" value="EGFLAMININ"/>
</dbReference>
<dbReference type="InterPro" id="IPR000742">
    <property type="entry name" value="EGF"/>
</dbReference>
<dbReference type="SMART" id="SM00181">
    <property type="entry name" value="EGF"/>
    <property type="match status" value="8"/>
</dbReference>
<feature type="compositionally biased region" description="Polar residues" evidence="3">
    <location>
        <begin position="938"/>
        <end position="956"/>
    </location>
</feature>
<dbReference type="Gene3D" id="2.170.300.10">
    <property type="entry name" value="Tie2 ligand-binding domain superfamily"/>
    <property type="match status" value="2"/>
</dbReference>
<evidence type="ECO:0000313" key="5">
    <source>
        <dbReference type="Ensembl" id="ENSSFOP00015021797.2"/>
    </source>
</evidence>
<dbReference type="GO" id="GO:0007157">
    <property type="term" value="P:heterophilic cell-cell adhesion via plasma membrane cell adhesion molecules"/>
    <property type="evidence" value="ECO:0007669"/>
    <property type="project" value="TreeGrafter"/>
</dbReference>
<dbReference type="Ensembl" id="ENSSFOT00015022040.2">
    <property type="protein sequence ID" value="ENSSFOP00015021797.2"/>
    <property type="gene ID" value="ENSSFOG00015014014.2"/>
</dbReference>
<reference evidence="5" key="2">
    <citation type="submission" date="2025-08" db="UniProtKB">
        <authorList>
            <consortium name="Ensembl"/>
        </authorList>
    </citation>
    <scope>IDENTIFICATION</scope>
</reference>
<evidence type="ECO:0000313" key="6">
    <source>
        <dbReference type="Proteomes" id="UP000694397"/>
    </source>
</evidence>
<dbReference type="InterPro" id="IPR042635">
    <property type="entry name" value="MEGF10/SREC1/2-like"/>
</dbReference>
<dbReference type="GO" id="GO:0030169">
    <property type="term" value="F:low-density lipoprotein particle binding"/>
    <property type="evidence" value="ECO:0007669"/>
    <property type="project" value="TreeGrafter"/>
</dbReference>
<dbReference type="GO" id="GO:0016358">
    <property type="term" value="P:dendrite development"/>
    <property type="evidence" value="ECO:0007669"/>
    <property type="project" value="TreeGrafter"/>
</dbReference>
<keyword evidence="2" id="KW-1015">Disulfide bond</keyword>
<feature type="domain" description="EGF-like" evidence="4">
    <location>
        <begin position="481"/>
        <end position="516"/>
    </location>
</feature>
<evidence type="ECO:0000256" key="1">
    <source>
        <dbReference type="ARBA" id="ARBA00022536"/>
    </source>
</evidence>
<dbReference type="PROSITE" id="PS50026">
    <property type="entry name" value="EGF_3"/>
    <property type="match status" value="2"/>
</dbReference>
<comment type="caution">
    <text evidence="2">Lacks conserved residue(s) required for the propagation of feature annotation.</text>
</comment>
<evidence type="ECO:0000256" key="2">
    <source>
        <dbReference type="PROSITE-ProRule" id="PRU00076"/>
    </source>
</evidence>
<protein>
    <submittedName>
        <fullName evidence="5">Scavenger receptor class F member 1</fullName>
    </submittedName>
</protein>
<feature type="region of interest" description="Disordered" evidence="3">
    <location>
        <begin position="729"/>
        <end position="972"/>
    </location>
</feature>
<dbReference type="GO" id="GO:0016020">
    <property type="term" value="C:membrane"/>
    <property type="evidence" value="ECO:0007669"/>
    <property type="project" value="TreeGrafter"/>
</dbReference>
<dbReference type="GO" id="GO:0005044">
    <property type="term" value="F:scavenger receptor activity"/>
    <property type="evidence" value="ECO:0007669"/>
    <property type="project" value="InterPro"/>
</dbReference>
<proteinExistence type="predicted"/>
<feature type="disulfide bond" evidence="2">
    <location>
        <begin position="209"/>
        <end position="218"/>
    </location>
</feature>
<feature type="compositionally biased region" description="Basic and acidic residues" evidence="3">
    <location>
        <begin position="87"/>
        <end position="98"/>
    </location>
</feature>
<evidence type="ECO:0000256" key="3">
    <source>
        <dbReference type="SAM" id="MobiDB-lite"/>
    </source>
</evidence>
<dbReference type="GeneTree" id="ENSGT00950000183101"/>
<dbReference type="PROSITE" id="PS00022">
    <property type="entry name" value="EGF_1"/>
    <property type="match status" value="4"/>
</dbReference>
<dbReference type="SMART" id="SM00180">
    <property type="entry name" value="EGF_Lam"/>
    <property type="match status" value="5"/>
</dbReference>
<dbReference type="Pfam" id="PF00053">
    <property type="entry name" value="EGF_laminin"/>
    <property type="match status" value="3"/>
</dbReference>